<dbReference type="AlphaFoldDB" id="A0A1R3T150"/>
<dbReference type="EMBL" id="LT605205">
    <property type="protein sequence ID" value="SCD19792.1"/>
    <property type="molecule type" value="Genomic_DNA"/>
</dbReference>
<proteinExistence type="predicted"/>
<organism evidence="2 3">
    <name type="scientific">Proteiniphilum saccharofermentans</name>
    <dbReference type="NCBI Taxonomy" id="1642647"/>
    <lineage>
        <taxon>Bacteria</taxon>
        <taxon>Pseudomonadati</taxon>
        <taxon>Bacteroidota</taxon>
        <taxon>Bacteroidia</taxon>
        <taxon>Bacteroidales</taxon>
        <taxon>Dysgonomonadaceae</taxon>
        <taxon>Proteiniphilum</taxon>
    </lineage>
</organism>
<dbReference type="KEGG" id="psac:PSM36_0966"/>
<dbReference type="RefSeq" id="WP_076929330.1">
    <property type="nucleotide sequence ID" value="NZ_LT605205.1"/>
</dbReference>
<dbReference type="STRING" id="1642647.PSM36_0966"/>
<reference evidence="2 3" key="1">
    <citation type="submission" date="2016-08" db="EMBL/GenBank/DDBJ databases">
        <authorList>
            <person name="Seilhamer J.J."/>
        </authorList>
    </citation>
    <scope>NUCLEOTIDE SEQUENCE [LARGE SCALE GENOMIC DNA]</scope>
    <source>
        <strain evidence="2">M3/6</strain>
    </source>
</reference>
<feature type="compositionally biased region" description="Basic residues" evidence="1">
    <location>
        <begin position="1"/>
        <end position="13"/>
    </location>
</feature>
<gene>
    <name evidence="2" type="ORF">PSM36_0966</name>
</gene>
<name>A0A1R3T150_9BACT</name>
<sequence>MKKKIYISGKRRNTVRDPEADYKVSSETKFSTKKRKDKQQKLFDKTLTPENFPNNCVTLDTFFSDLEDYIHKNEKI</sequence>
<keyword evidence="3" id="KW-1185">Reference proteome</keyword>
<evidence type="ECO:0000313" key="3">
    <source>
        <dbReference type="Proteomes" id="UP000187464"/>
    </source>
</evidence>
<evidence type="ECO:0000313" key="2">
    <source>
        <dbReference type="EMBL" id="SCD19792.1"/>
    </source>
</evidence>
<evidence type="ECO:0000256" key="1">
    <source>
        <dbReference type="SAM" id="MobiDB-lite"/>
    </source>
</evidence>
<accession>A0A1R3T150</accession>
<feature type="region of interest" description="Disordered" evidence="1">
    <location>
        <begin position="1"/>
        <end position="20"/>
    </location>
</feature>
<dbReference type="Proteomes" id="UP000187464">
    <property type="component" value="Chromosome I"/>
</dbReference>
<protein>
    <submittedName>
        <fullName evidence="2">Uncharacterized protein</fullName>
    </submittedName>
</protein>